<feature type="repeat" description="ANK" evidence="3">
    <location>
        <begin position="1338"/>
        <end position="1370"/>
    </location>
</feature>
<dbReference type="eggNOG" id="KOG4177">
    <property type="taxonomic scope" value="Eukaryota"/>
</dbReference>
<feature type="repeat" description="ANK" evidence="3">
    <location>
        <begin position="1144"/>
        <end position="1176"/>
    </location>
</feature>
<dbReference type="PROSITE" id="PS50297">
    <property type="entry name" value="ANK_REP_REGION"/>
    <property type="match status" value="6"/>
</dbReference>
<dbReference type="PROSITE" id="PS50088">
    <property type="entry name" value="ANK_REPEAT"/>
    <property type="match status" value="6"/>
</dbReference>
<evidence type="ECO:0000313" key="5">
    <source>
        <dbReference type="Proteomes" id="UP000007266"/>
    </source>
</evidence>
<protein>
    <submittedName>
        <fullName evidence="4">Uncharacterized protein</fullName>
    </submittedName>
</protein>
<dbReference type="Pfam" id="PF12796">
    <property type="entry name" value="Ank_2"/>
    <property type="match status" value="3"/>
</dbReference>
<dbReference type="Gene3D" id="1.25.40.20">
    <property type="entry name" value="Ankyrin repeat-containing domain"/>
    <property type="match status" value="2"/>
</dbReference>
<proteinExistence type="predicted"/>
<dbReference type="PANTHER" id="PTHR24161">
    <property type="entry name" value="ANK_REP_REGION DOMAIN-CONTAINING PROTEIN-RELATED"/>
    <property type="match status" value="1"/>
</dbReference>
<evidence type="ECO:0000313" key="4">
    <source>
        <dbReference type="EMBL" id="EFA01943.2"/>
    </source>
</evidence>
<sequence>MENEIFCKRKGSTDKGKLYEDLVTADLILKLLTEQNVNNFKLSSNNEEFGAFDDVVLKLDTGEIYALQLKHSDNNDKAVCEIDLTGGKNFKPRFDLKKYYESYKNIKVPCKVILFTNRTCDISDQEFPLNQNTTIKCLKCSTNPISLLNHSENGTWHTFEVVRTSPKQRDDYQAFFNNFYLFCGQANVEELRAKIIARFQETISCSKSLCDQFLQFVSSWSFREGEKEMLDKTTMQRVLVLFLLERSIQGFDFKPVNQERKLLQEVISLFHVTLIGEDSCEKVKQIWGDFGDEFENNGAEVAKIRAKYQIKSFDELDSSDKAKILWLMGKCPLVIAADNGTMSKVLQLCPNEKFVLLTSHENVITLEGSFFRNLSDLDLSSDICQKILRTFCCSIQGKDKRSLKCFVDRNKNFRENVTVSDLINMTDGPRLIGEEKEKAPDPYITRFLTTNLINIKYLTTVDENTLVVLDCMNKIDKIKRHLGNFNLHKVATYLKDLSLYNQDSNQVTLFHSSPIIKQFVSGPDMYVSEAQCTPVEFEEICQRNKNKEKCHHFRVIDEMTLEWIRSRKSITTLEQFRIDGTYIKESSLYGLEPENNVNLVNGDPGMGKSELLKNIKNNSNPEILCIFFPSKDTTLLCSQLEGKSDLYEAFVSFILNTKYRAFPSFDKKVIKFLIDTDQVMYFWDALDEVSTKNMKTTIDLIEILKGKSLCQWVSSRCHLKGHLEKKFNVLSRNINQFDEEEQSLYIHKRLGRLYSEDDINKVIEKIRSAVTLMKHNDILGIPLQVFMLTELFLQDKEKYFNLLKNMFSLADLYHYIIEEKFNVYYKEKAGISSPNDALERILMFHRKNMYENYEKAALKASITKEILKRFHINCDNFLKELETGDDNIGLIKEVTNSFPQFQHNSYAEYFVATYFIAHYEEIPELRSLLFDKRHANIRFFFDLLTAKDSPSLVAVLCKNIDLLKKHQEDLERSEDKRGRNALQLACSWGQRYPILEVEKDNGTWILDNTNDNTLCGETPEYNEILQYLLEHCNVTETCKLFNLSCVRYAEESDCLMTKLKILLKQNNKFSKLKNDKEGISILYYCTKFGYDEVIDLFEDLPFIRMKVNDFTLLHLAVECEQEKYLRRLLQVPGYQKTIDKKDKFGRTPLYLACQLGLYKIVELLIESGANVNYSTPLHIACLHAHDNIVKLLLKAGTDINATDSYNITPLHTASWNGHHTTVQILTANKNVEIDVQTSGGCTPLYVAARNKHDRVVELLIEAKANVNLAQKENVTPLMIASQEGHQENVKLLIQAGSDVNQVATTGESPLYVACQNGHDVVVEMLLEAGANTEAFADNGWSPVFVACQQGHVGVVQLLMKAHANLGIKDKTGRTPLMEKIVIKIKLKVPDRGKNVRLEQKILKTCVSLLIMDLDDLLGPHYLNLNFSDDFLNESAPKLSIELPYPIHKPLKDLNLDIIDEFHQNASLYSHKLSTLHKDFRFARDKVMNQTFTDSHATITRGLLDFCNTEKPGIQFPCDYNPYYTSGFLEYVILDNVEYLMRPDCDNNIRLTKLAKPWKNRKIKVEVPFEDNITGISFSSGSSCLLVRHKSHINLLKLTDLEGEIRQTKKFKKFLLDSQICEGQFGVVLSDTKFRLYDVETNKRISLDDKTVDSVTRCEFANEMIILLGRKKLKLFDKRSNDFEIFEPELQPCNFFCSVKAHGDSLYVGSRHCLMRTDVRFLKNFDFCTHLMKYGPCYMDLVEGFLCLSSQKVGEKVMFSGEPISSLPFKVPSIVETFSECRLKKDVLLVDGIKERVAKSVGGVKIIHENNDYFLYSANSLGDIFKQKITTNSDCDETKPVDSFHYWVNKLPEKPKPLHLTSVENASLARFVLNKGIDHEKSKKYSPRI</sequence>
<dbReference type="InParanoid" id="D2A395"/>
<dbReference type="InterPro" id="IPR027417">
    <property type="entry name" value="P-loop_NTPase"/>
</dbReference>
<reference evidence="4 5" key="2">
    <citation type="journal article" date="2010" name="Nucleic Acids Res.">
        <title>BeetleBase in 2010: revisions to provide comprehensive genomic information for Tribolium castaneum.</title>
        <authorList>
            <person name="Kim H.S."/>
            <person name="Murphy T."/>
            <person name="Xia J."/>
            <person name="Caragea D."/>
            <person name="Park Y."/>
            <person name="Beeman R.W."/>
            <person name="Lorenzen M.D."/>
            <person name="Butcher S."/>
            <person name="Manak J.R."/>
            <person name="Brown S.J."/>
        </authorList>
    </citation>
    <scope>GENOME REANNOTATION</scope>
    <source>
        <strain evidence="4 5">Georgia GA2</strain>
    </source>
</reference>
<dbReference type="Gene3D" id="3.40.50.300">
    <property type="entry name" value="P-loop containing nucleotide triphosphate hydrolases"/>
    <property type="match status" value="1"/>
</dbReference>
<organism evidence="4 5">
    <name type="scientific">Tribolium castaneum</name>
    <name type="common">Red flour beetle</name>
    <dbReference type="NCBI Taxonomy" id="7070"/>
    <lineage>
        <taxon>Eukaryota</taxon>
        <taxon>Metazoa</taxon>
        <taxon>Ecdysozoa</taxon>
        <taxon>Arthropoda</taxon>
        <taxon>Hexapoda</taxon>
        <taxon>Insecta</taxon>
        <taxon>Pterygota</taxon>
        <taxon>Neoptera</taxon>
        <taxon>Endopterygota</taxon>
        <taxon>Coleoptera</taxon>
        <taxon>Polyphaga</taxon>
        <taxon>Cucujiformia</taxon>
        <taxon>Tenebrionidae</taxon>
        <taxon>Tenebrionidae incertae sedis</taxon>
        <taxon>Tribolium</taxon>
    </lineage>
</organism>
<dbReference type="Pfam" id="PF00023">
    <property type="entry name" value="Ank"/>
    <property type="match status" value="1"/>
</dbReference>
<accession>D2A395</accession>
<feature type="repeat" description="ANK" evidence="3">
    <location>
        <begin position="1305"/>
        <end position="1337"/>
    </location>
</feature>
<dbReference type="EMBL" id="KQ971338">
    <property type="protein sequence ID" value="EFA01943.2"/>
    <property type="molecule type" value="Genomic_DNA"/>
</dbReference>
<evidence type="ECO:0000256" key="2">
    <source>
        <dbReference type="ARBA" id="ARBA00023043"/>
    </source>
</evidence>
<feature type="repeat" description="ANK" evidence="3">
    <location>
        <begin position="1239"/>
        <end position="1271"/>
    </location>
</feature>
<evidence type="ECO:0000256" key="3">
    <source>
        <dbReference type="PROSITE-ProRule" id="PRU00023"/>
    </source>
</evidence>
<dbReference type="STRING" id="7070.D2A395"/>
<dbReference type="InterPro" id="IPR036770">
    <property type="entry name" value="Ankyrin_rpt-contain_sf"/>
</dbReference>
<dbReference type="SUPFAM" id="SSF50978">
    <property type="entry name" value="WD40 repeat-like"/>
    <property type="match status" value="1"/>
</dbReference>
<feature type="repeat" description="ANK" evidence="3">
    <location>
        <begin position="1172"/>
        <end position="1204"/>
    </location>
</feature>
<dbReference type="InterPro" id="IPR002110">
    <property type="entry name" value="Ankyrin_rpt"/>
</dbReference>
<dbReference type="InterPro" id="IPR036322">
    <property type="entry name" value="WD40_repeat_dom_sf"/>
</dbReference>
<reference evidence="4 5" key="1">
    <citation type="journal article" date="2008" name="Nature">
        <title>The genome of the model beetle and pest Tribolium castaneum.</title>
        <authorList>
            <consortium name="Tribolium Genome Sequencing Consortium"/>
            <person name="Richards S."/>
            <person name="Gibbs R.A."/>
            <person name="Weinstock G.M."/>
            <person name="Brown S.J."/>
            <person name="Denell R."/>
            <person name="Beeman R.W."/>
            <person name="Gibbs R."/>
            <person name="Beeman R.W."/>
            <person name="Brown S.J."/>
            <person name="Bucher G."/>
            <person name="Friedrich M."/>
            <person name="Grimmelikhuijzen C.J."/>
            <person name="Klingler M."/>
            <person name="Lorenzen M."/>
            <person name="Richards S."/>
            <person name="Roth S."/>
            <person name="Schroder R."/>
            <person name="Tautz D."/>
            <person name="Zdobnov E.M."/>
            <person name="Muzny D."/>
            <person name="Gibbs R.A."/>
            <person name="Weinstock G.M."/>
            <person name="Attaway T."/>
            <person name="Bell S."/>
            <person name="Buhay C.J."/>
            <person name="Chandrabose M.N."/>
            <person name="Chavez D."/>
            <person name="Clerk-Blankenburg K.P."/>
            <person name="Cree A."/>
            <person name="Dao M."/>
            <person name="Davis C."/>
            <person name="Chacko J."/>
            <person name="Dinh H."/>
            <person name="Dugan-Rocha S."/>
            <person name="Fowler G."/>
            <person name="Garner T.T."/>
            <person name="Garnes J."/>
            <person name="Gnirke A."/>
            <person name="Hawes A."/>
            <person name="Hernandez J."/>
            <person name="Hines S."/>
            <person name="Holder M."/>
            <person name="Hume J."/>
            <person name="Jhangiani S.N."/>
            <person name="Joshi V."/>
            <person name="Khan Z.M."/>
            <person name="Jackson L."/>
            <person name="Kovar C."/>
            <person name="Kowis A."/>
            <person name="Lee S."/>
            <person name="Lewis L.R."/>
            <person name="Margolis J."/>
            <person name="Morgan M."/>
            <person name="Nazareth L.V."/>
            <person name="Nguyen N."/>
            <person name="Okwuonu G."/>
            <person name="Parker D."/>
            <person name="Richards S."/>
            <person name="Ruiz S.J."/>
            <person name="Santibanez J."/>
            <person name="Savard J."/>
            <person name="Scherer S.E."/>
            <person name="Schneider B."/>
            <person name="Sodergren E."/>
            <person name="Tautz D."/>
            <person name="Vattahil S."/>
            <person name="Villasana D."/>
            <person name="White C.S."/>
            <person name="Wright R."/>
            <person name="Park Y."/>
            <person name="Beeman R.W."/>
            <person name="Lord J."/>
            <person name="Oppert B."/>
            <person name="Lorenzen M."/>
            <person name="Brown S."/>
            <person name="Wang L."/>
            <person name="Savard J."/>
            <person name="Tautz D."/>
            <person name="Richards S."/>
            <person name="Weinstock G."/>
            <person name="Gibbs R.A."/>
            <person name="Liu Y."/>
            <person name="Worley K."/>
            <person name="Weinstock G."/>
            <person name="Elsik C.G."/>
            <person name="Reese J.T."/>
            <person name="Elhaik E."/>
            <person name="Landan G."/>
            <person name="Graur D."/>
            <person name="Arensburger P."/>
            <person name="Atkinson P."/>
            <person name="Beeman R.W."/>
            <person name="Beidler J."/>
            <person name="Brown S.J."/>
            <person name="Demuth J.P."/>
            <person name="Drury D.W."/>
            <person name="Du Y.Z."/>
            <person name="Fujiwara H."/>
            <person name="Lorenzen M."/>
            <person name="Maselli V."/>
            <person name="Osanai M."/>
            <person name="Park Y."/>
            <person name="Robertson H.M."/>
            <person name="Tu Z."/>
            <person name="Wang J.J."/>
            <person name="Wang S."/>
            <person name="Richards S."/>
            <person name="Song H."/>
            <person name="Zhang L."/>
            <person name="Sodergren E."/>
            <person name="Werner D."/>
            <person name="Stanke M."/>
            <person name="Morgenstern B."/>
            <person name="Solovyev V."/>
            <person name="Kosarev P."/>
            <person name="Brown G."/>
            <person name="Chen H.C."/>
            <person name="Ermolaeva O."/>
            <person name="Hlavina W."/>
            <person name="Kapustin Y."/>
            <person name="Kiryutin B."/>
            <person name="Kitts P."/>
            <person name="Maglott D."/>
            <person name="Pruitt K."/>
            <person name="Sapojnikov V."/>
            <person name="Souvorov A."/>
            <person name="Mackey A.J."/>
            <person name="Waterhouse R.M."/>
            <person name="Wyder S."/>
            <person name="Zdobnov E.M."/>
            <person name="Zdobnov E.M."/>
            <person name="Wyder S."/>
            <person name="Kriventseva E.V."/>
            <person name="Kadowaki T."/>
            <person name="Bork P."/>
            <person name="Aranda M."/>
            <person name="Bao R."/>
            <person name="Beermann A."/>
            <person name="Berns N."/>
            <person name="Bolognesi R."/>
            <person name="Bonneton F."/>
            <person name="Bopp D."/>
            <person name="Brown S.J."/>
            <person name="Bucher G."/>
            <person name="Butts T."/>
            <person name="Chaumot A."/>
            <person name="Denell R.E."/>
            <person name="Ferrier D.E."/>
            <person name="Friedrich M."/>
            <person name="Gordon C.M."/>
            <person name="Jindra M."/>
            <person name="Klingler M."/>
            <person name="Lan Q."/>
            <person name="Lattorff H.M."/>
            <person name="Laudet V."/>
            <person name="von Levetsow C."/>
            <person name="Liu Z."/>
            <person name="Lutz R."/>
            <person name="Lynch J.A."/>
            <person name="da Fonseca R.N."/>
            <person name="Posnien N."/>
            <person name="Reuter R."/>
            <person name="Roth S."/>
            <person name="Savard J."/>
            <person name="Schinko J.B."/>
            <person name="Schmitt C."/>
            <person name="Schoppmeier M."/>
            <person name="Schroder R."/>
            <person name="Shippy T.D."/>
            <person name="Simonnet F."/>
            <person name="Marques-Souza H."/>
            <person name="Tautz D."/>
            <person name="Tomoyasu Y."/>
            <person name="Trauner J."/>
            <person name="Van der Zee M."/>
            <person name="Vervoort M."/>
            <person name="Wittkopp N."/>
            <person name="Wimmer E.A."/>
            <person name="Yang X."/>
            <person name="Jones A.K."/>
            <person name="Sattelle D.B."/>
            <person name="Ebert P.R."/>
            <person name="Nelson D."/>
            <person name="Scott J.G."/>
            <person name="Beeman R.W."/>
            <person name="Muthukrishnan S."/>
            <person name="Kramer K.J."/>
            <person name="Arakane Y."/>
            <person name="Beeman R.W."/>
            <person name="Zhu Q."/>
            <person name="Hogenkamp D."/>
            <person name="Dixit R."/>
            <person name="Oppert B."/>
            <person name="Jiang H."/>
            <person name="Zou Z."/>
            <person name="Marshall J."/>
            <person name="Elpidina E."/>
            <person name="Vinokurov K."/>
            <person name="Oppert C."/>
            <person name="Zou Z."/>
            <person name="Evans J."/>
            <person name="Lu Z."/>
            <person name="Zhao P."/>
            <person name="Sumathipala N."/>
            <person name="Altincicek B."/>
            <person name="Vilcinskas A."/>
            <person name="Williams M."/>
            <person name="Hultmark D."/>
            <person name="Hetru C."/>
            <person name="Jiang H."/>
            <person name="Grimmelikhuijzen C.J."/>
            <person name="Hauser F."/>
            <person name="Cazzamali G."/>
            <person name="Williamson M."/>
            <person name="Park Y."/>
            <person name="Li B."/>
            <person name="Tanaka Y."/>
            <person name="Predel R."/>
            <person name="Neupert S."/>
            <person name="Schachtner J."/>
            <person name="Verleyen P."/>
            <person name="Raible F."/>
            <person name="Bork P."/>
            <person name="Friedrich M."/>
            <person name="Walden K.K."/>
            <person name="Robertson H.M."/>
            <person name="Angeli S."/>
            <person name="Foret S."/>
            <person name="Bucher G."/>
            <person name="Schuetz S."/>
            <person name="Maleszka R."/>
            <person name="Wimmer E.A."/>
            <person name="Beeman R.W."/>
            <person name="Lorenzen M."/>
            <person name="Tomoyasu Y."/>
            <person name="Miller S.C."/>
            <person name="Grossmann D."/>
            <person name="Bucher G."/>
        </authorList>
    </citation>
    <scope>NUCLEOTIDE SEQUENCE [LARGE SCALE GENOMIC DNA]</scope>
    <source>
        <strain evidence="4 5">Georgia GA2</strain>
    </source>
</reference>
<dbReference type="SMART" id="SM00248">
    <property type="entry name" value="ANK"/>
    <property type="match status" value="9"/>
</dbReference>
<keyword evidence="2 3" id="KW-0040">ANK repeat</keyword>
<dbReference type="Proteomes" id="UP000007266">
    <property type="component" value="Linkage group 4"/>
</dbReference>
<dbReference type="SUPFAM" id="SSF48403">
    <property type="entry name" value="Ankyrin repeat"/>
    <property type="match status" value="1"/>
</dbReference>
<dbReference type="HOGENOM" id="CLU_252832_0_0_1"/>
<evidence type="ECO:0000256" key="1">
    <source>
        <dbReference type="ARBA" id="ARBA00022737"/>
    </source>
</evidence>
<keyword evidence="5" id="KW-1185">Reference proteome</keyword>
<keyword evidence="1" id="KW-0677">Repeat</keyword>
<gene>
    <name evidence="4" type="primary">AUGUSTUS-3.0.2_07557</name>
    <name evidence="4" type="ORF">TcasGA2_TC007557</name>
</gene>
<name>D2A395_TRICA</name>
<feature type="repeat" description="ANK" evidence="3">
    <location>
        <begin position="1272"/>
        <end position="1304"/>
    </location>
</feature>
<dbReference type="PANTHER" id="PTHR24161:SF85">
    <property type="entry name" value="PALMITOYLTRANSFERASE HIP14"/>
    <property type="match status" value="1"/>
</dbReference>